<reference evidence="1" key="1">
    <citation type="submission" date="2022-10" db="EMBL/GenBank/DDBJ databases">
        <title>Tapping the CABI collections for fungal endophytes: first genome assemblies for Collariella, Neodidymelliopsis, Ascochyta clinopodiicola, Didymella pomorum, Didymosphaeria variabile, Neocosmospora piperis and Neocucurbitaria cava.</title>
        <authorList>
            <person name="Hill R."/>
        </authorList>
    </citation>
    <scope>NUCLEOTIDE SEQUENCE</scope>
    <source>
        <strain evidence="1">IMI 360193</strain>
    </source>
</reference>
<keyword evidence="2" id="KW-1185">Reference proteome</keyword>
<sequence length="83" mass="8975">MASKTEPLDMVDIAVLLNYERATTGKPPLTTSNEQFLNEQLFNLQNLPVNPLSSSNNALPRDVPSEAAAAAAATEPAVRRLRL</sequence>
<comment type="caution">
    <text evidence="1">The sequence shown here is derived from an EMBL/GenBank/DDBJ whole genome shotgun (WGS) entry which is preliminary data.</text>
</comment>
<dbReference type="Proteomes" id="UP001140562">
    <property type="component" value="Unassembled WGS sequence"/>
</dbReference>
<evidence type="ECO:0000313" key="2">
    <source>
        <dbReference type="Proteomes" id="UP001140562"/>
    </source>
</evidence>
<evidence type="ECO:0000313" key="1">
    <source>
        <dbReference type="EMBL" id="KAJ4341051.1"/>
    </source>
</evidence>
<gene>
    <name evidence="1" type="ORF">N0V87_002091</name>
</gene>
<dbReference type="EMBL" id="JAPEUV010000013">
    <property type="protein sequence ID" value="KAJ4341051.1"/>
    <property type="molecule type" value="Genomic_DNA"/>
</dbReference>
<protein>
    <submittedName>
        <fullName evidence="1">Uncharacterized protein</fullName>
    </submittedName>
</protein>
<dbReference type="AlphaFoldDB" id="A0A9W8X4W6"/>
<organism evidence="1 2">
    <name type="scientific">Didymella glomerata</name>
    <dbReference type="NCBI Taxonomy" id="749621"/>
    <lineage>
        <taxon>Eukaryota</taxon>
        <taxon>Fungi</taxon>
        <taxon>Dikarya</taxon>
        <taxon>Ascomycota</taxon>
        <taxon>Pezizomycotina</taxon>
        <taxon>Dothideomycetes</taxon>
        <taxon>Pleosporomycetidae</taxon>
        <taxon>Pleosporales</taxon>
        <taxon>Pleosporineae</taxon>
        <taxon>Didymellaceae</taxon>
        <taxon>Didymella</taxon>
    </lineage>
</organism>
<proteinExistence type="predicted"/>
<name>A0A9W8X4W6_9PLEO</name>
<accession>A0A9W8X4W6</accession>
<dbReference type="OrthoDB" id="432970at2759"/>